<protein>
    <submittedName>
        <fullName evidence="1">Uncharacterized protein</fullName>
    </submittedName>
</protein>
<dbReference type="GO" id="GO:0071013">
    <property type="term" value="C:catalytic step 2 spliceosome"/>
    <property type="evidence" value="ECO:0007669"/>
    <property type="project" value="TreeGrafter"/>
</dbReference>
<reference evidence="1 4" key="1">
    <citation type="submission" date="2023-10" db="EMBL/GenBank/DDBJ databases">
        <title>Genomes of two closely related lineages of the louse Polyplax serrata with different host specificities.</title>
        <authorList>
            <person name="Martinu J."/>
            <person name="Tarabai H."/>
            <person name="Stefka J."/>
            <person name="Hypsa V."/>
        </authorList>
    </citation>
    <scope>NUCLEOTIDE SEQUENCE [LARGE SCALE GENOMIC DNA]</scope>
    <source>
        <strain evidence="2">98ZLc_SE</strain>
        <strain evidence="1">HR10_N</strain>
    </source>
</reference>
<evidence type="ECO:0000313" key="4">
    <source>
        <dbReference type="Proteomes" id="UP001372834"/>
    </source>
</evidence>
<dbReference type="Proteomes" id="UP001359485">
    <property type="component" value="Unassembled WGS sequence"/>
</dbReference>
<dbReference type="EMBL" id="JAWJWE010000038">
    <property type="protein sequence ID" value="KAK6623140.1"/>
    <property type="molecule type" value="Genomic_DNA"/>
</dbReference>
<gene>
    <name evidence="1" type="ORF">RUM43_008992</name>
    <name evidence="2" type="ORF">RUM44_007013</name>
</gene>
<dbReference type="GO" id="GO:0003723">
    <property type="term" value="F:RNA binding"/>
    <property type="evidence" value="ECO:0007669"/>
    <property type="project" value="TreeGrafter"/>
</dbReference>
<dbReference type="SUPFAM" id="SSF52540">
    <property type="entry name" value="P-loop containing nucleoside triphosphate hydrolases"/>
    <property type="match status" value="1"/>
</dbReference>
<dbReference type="Proteomes" id="UP001372834">
    <property type="component" value="Unassembled WGS sequence"/>
</dbReference>
<comment type="caution">
    <text evidence="1">The sequence shown here is derived from an EMBL/GenBank/DDBJ whole genome shotgun (WGS) entry which is preliminary data.</text>
</comment>
<evidence type="ECO:0000313" key="3">
    <source>
        <dbReference type="Proteomes" id="UP001359485"/>
    </source>
</evidence>
<dbReference type="Gene3D" id="3.40.50.300">
    <property type="entry name" value="P-loop containing nucleotide triphosphate hydrolases"/>
    <property type="match status" value="1"/>
</dbReference>
<keyword evidence="3" id="KW-1185">Reference proteome</keyword>
<sequence>MLPSTSKLQFKKPGDIYRGFEEDAVDIDPNSSTTFIYNPNVTLPFEQQKQRLPIYKVRNHILYLLEKYQILVLVGETGCGKSTQIPQILLFCFEDALILAVKQNQKVVDKYSYICAL</sequence>
<organism evidence="1 4">
    <name type="scientific">Polyplax serrata</name>
    <name type="common">Common mouse louse</name>
    <dbReference type="NCBI Taxonomy" id="468196"/>
    <lineage>
        <taxon>Eukaryota</taxon>
        <taxon>Metazoa</taxon>
        <taxon>Ecdysozoa</taxon>
        <taxon>Arthropoda</taxon>
        <taxon>Hexapoda</taxon>
        <taxon>Insecta</taxon>
        <taxon>Pterygota</taxon>
        <taxon>Neoptera</taxon>
        <taxon>Paraneoptera</taxon>
        <taxon>Psocodea</taxon>
        <taxon>Troctomorpha</taxon>
        <taxon>Phthiraptera</taxon>
        <taxon>Anoplura</taxon>
        <taxon>Polyplacidae</taxon>
        <taxon>Polyplax</taxon>
    </lineage>
</organism>
<dbReference type="PANTHER" id="PTHR18934">
    <property type="entry name" value="ATP-DEPENDENT RNA HELICASE"/>
    <property type="match status" value="1"/>
</dbReference>
<dbReference type="InterPro" id="IPR027417">
    <property type="entry name" value="P-loop_NTPase"/>
</dbReference>
<dbReference type="PANTHER" id="PTHR18934:SF136">
    <property type="entry name" value="ATP-DEPENDENT RNA HELICASE DHX35-RELATED"/>
    <property type="match status" value="1"/>
</dbReference>
<dbReference type="EMBL" id="JAWJWF010000005">
    <property type="protein sequence ID" value="KAK6631983.1"/>
    <property type="molecule type" value="Genomic_DNA"/>
</dbReference>
<dbReference type="AlphaFoldDB" id="A0AAN8NNN9"/>
<evidence type="ECO:0000313" key="2">
    <source>
        <dbReference type="EMBL" id="KAK6631983.1"/>
    </source>
</evidence>
<accession>A0AAN8NNN9</accession>
<name>A0AAN8NNN9_POLSC</name>
<proteinExistence type="predicted"/>
<dbReference type="GO" id="GO:0004386">
    <property type="term" value="F:helicase activity"/>
    <property type="evidence" value="ECO:0007669"/>
    <property type="project" value="TreeGrafter"/>
</dbReference>
<evidence type="ECO:0000313" key="1">
    <source>
        <dbReference type="EMBL" id="KAK6623140.1"/>
    </source>
</evidence>